<evidence type="ECO:0000313" key="4">
    <source>
        <dbReference type="Proteomes" id="UP000494119"/>
    </source>
</evidence>
<dbReference type="GO" id="GO:0010181">
    <property type="term" value="F:FMN binding"/>
    <property type="evidence" value="ECO:0007669"/>
    <property type="project" value="TreeGrafter"/>
</dbReference>
<dbReference type="EMBL" id="CADIKL010000055">
    <property type="protein sequence ID" value="CAB3807875.1"/>
    <property type="molecule type" value="Genomic_DNA"/>
</dbReference>
<dbReference type="Gene3D" id="3.40.50.360">
    <property type="match status" value="1"/>
</dbReference>
<dbReference type="GO" id="GO:0003955">
    <property type="term" value="F:NAD(P)H dehydrogenase (quinone) activity"/>
    <property type="evidence" value="ECO:0007669"/>
    <property type="project" value="TreeGrafter"/>
</dbReference>
<evidence type="ECO:0000313" key="3">
    <source>
        <dbReference type="EMBL" id="CAB3807875.1"/>
    </source>
</evidence>
<dbReference type="PANTHER" id="PTHR47307">
    <property type="entry name" value="GLUTATHIONE-REGULATED POTASSIUM-EFFLUX SYSTEM ANCILLARY PROTEIN KEFG"/>
    <property type="match status" value="1"/>
</dbReference>
<dbReference type="Proteomes" id="UP000494119">
    <property type="component" value="Unassembled WGS sequence"/>
</dbReference>
<organism evidence="3 4">
    <name type="scientific">Paraburkholderia caffeinitolerans</name>
    <dbReference type="NCBI Taxonomy" id="1723730"/>
    <lineage>
        <taxon>Bacteria</taxon>
        <taxon>Pseudomonadati</taxon>
        <taxon>Pseudomonadota</taxon>
        <taxon>Betaproteobacteria</taxon>
        <taxon>Burkholderiales</taxon>
        <taxon>Burkholderiaceae</taxon>
        <taxon>Paraburkholderia</taxon>
    </lineage>
</organism>
<dbReference type="InterPro" id="IPR046980">
    <property type="entry name" value="KefG/KefF"/>
</dbReference>
<dbReference type="AlphaFoldDB" id="A0A6J5GX88"/>
<dbReference type="SUPFAM" id="SSF52218">
    <property type="entry name" value="Flavoproteins"/>
    <property type="match status" value="1"/>
</dbReference>
<proteinExistence type="predicted"/>
<accession>A0A6J5GX88</accession>
<dbReference type="RefSeq" id="WP_042271287.1">
    <property type="nucleotide sequence ID" value="NZ_CADIKL010000055.1"/>
</dbReference>
<feature type="domain" description="Flavodoxin-like fold" evidence="2">
    <location>
        <begin position="1"/>
        <end position="123"/>
    </location>
</feature>
<protein>
    <submittedName>
        <fullName evidence="3">General stress protein 14</fullName>
        <ecNumber evidence="3">1.6.99.-</ecNumber>
    </submittedName>
</protein>
<dbReference type="InterPro" id="IPR003680">
    <property type="entry name" value="Flavodoxin_fold"/>
</dbReference>
<gene>
    <name evidence="3" type="primary">ywrO</name>
    <name evidence="3" type="ORF">LMG28688_06638</name>
</gene>
<evidence type="ECO:0000256" key="1">
    <source>
        <dbReference type="ARBA" id="ARBA00023002"/>
    </source>
</evidence>
<dbReference type="PANTHER" id="PTHR47307:SF1">
    <property type="entry name" value="GLUTATHIONE-REGULATED POTASSIUM-EFFLUX SYSTEM ANCILLARY PROTEIN KEFG"/>
    <property type="match status" value="1"/>
</dbReference>
<dbReference type="InterPro" id="IPR029039">
    <property type="entry name" value="Flavoprotein-like_sf"/>
</dbReference>
<dbReference type="Pfam" id="PF02525">
    <property type="entry name" value="Flavodoxin_2"/>
    <property type="match status" value="1"/>
</dbReference>
<dbReference type="EC" id="1.6.99.-" evidence="3"/>
<name>A0A6J5GX88_9BURK</name>
<reference evidence="3 4" key="1">
    <citation type="submission" date="2020-04" db="EMBL/GenBank/DDBJ databases">
        <authorList>
            <person name="De Canck E."/>
        </authorList>
    </citation>
    <scope>NUCLEOTIDE SEQUENCE [LARGE SCALE GENOMIC DNA]</scope>
    <source>
        <strain evidence="3 4">LMG 28688</strain>
    </source>
</reference>
<keyword evidence="4" id="KW-1185">Reference proteome</keyword>
<dbReference type="GO" id="GO:0009055">
    <property type="term" value="F:electron transfer activity"/>
    <property type="evidence" value="ECO:0007669"/>
    <property type="project" value="TreeGrafter"/>
</dbReference>
<sequence length="214" mass="24316">MKTLVIVAHPDIENSRGNKALRDAIAQEPDITVRELYKLYPDFRVDVTREQQLIREHGHLVLQFPMYWYNCPPLLKKWLDDVVNDALFGSAPETSLVLDGRTLQLAVTIGRVRERYFPPSREHMWAEGVTRPYLKPALLERHGEHIVDTLLTPFEQTAHLAGMEYGRPFVTYNVGPLTRTGSISDEALTERCAAYRQLLRGLGPVRSVAPAEAV</sequence>
<evidence type="ECO:0000259" key="2">
    <source>
        <dbReference type="Pfam" id="PF02525"/>
    </source>
</evidence>
<keyword evidence="1 3" id="KW-0560">Oxidoreductase</keyword>